<protein>
    <submittedName>
        <fullName evidence="2">Integrase, catalytic region, zinc finger, CCHC-type, peptidase aspartic, catalytic</fullName>
    </submittedName>
</protein>
<dbReference type="AlphaFoldDB" id="A0A699GQH1"/>
<comment type="caution">
    <text evidence="2">The sequence shown here is derived from an EMBL/GenBank/DDBJ whole genome shotgun (WGS) entry which is preliminary data.</text>
</comment>
<evidence type="ECO:0000256" key="1">
    <source>
        <dbReference type="SAM" id="MobiDB-lite"/>
    </source>
</evidence>
<dbReference type="EMBL" id="BKCJ010034961">
    <property type="protein sequence ID" value="GEV80814.1"/>
    <property type="molecule type" value="Genomic_DNA"/>
</dbReference>
<evidence type="ECO:0000313" key="2">
    <source>
        <dbReference type="EMBL" id="GEV80814.1"/>
    </source>
</evidence>
<organism evidence="2">
    <name type="scientific">Tanacetum cinerariifolium</name>
    <name type="common">Dalmatian daisy</name>
    <name type="synonym">Chrysanthemum cinerariifolium</name>
    <dbReference type="NCBI Taxonomy" id="118510"/>
    <lineage>
        <taxon>Eukaryota</taxon>
        <taxon>Viridiplantae</taxon>
        <taxon>Streptophyta</taxon>
        <taxon>Embryophyta</taxon>
        <taxon>Tracheophyta</taxon>
        <taxon>Spermatophyta</taxon>
        <taxon>Magnoliopsida</taxon>
        <taxon>eudicotyledons</taxon>
        <taxon>Gunneridae</taxon>
        <taxon>Pentapetalae</taxon>
        <taxon>asterids</taxon>
        <taxon>campanulids</taxon>
        <taxon>Asterales</taxon>
        <taxon>Asteraceae</taxon>
        <taxon>Asteroideae</taxon>
        <taxon>Anthemideae</taxon>
        <taxon>Anthemidinae</taxon>
        <taxon>Tanacetum</taxon>
    </lineage>
</organism>
<gene>
    <name evidence="2" type="ORF">Tci_152791</name>
</gene>
<proteinExistence type="predicted"/>
<feature type="region of interest" description="Disordered" evidence="1">
    <location>
        <begin position="273"/>
        <end position="316"/>
    </location>
</feature>
<reference evidence="2" key="1">
    <citation type="journal article" date="2019" name="Sci. Rep.">
        <title>Draft genome of Tanacetum cinerariifolium, the natural source of mosquito coil.</title>
        <authorList>
            <person name="Yamashiro T."/>
            <person name="Shiraishi A."/>
            <person name="Satake H."/>
            <person name="Nakayama K."/>
        </authorList>
    </citation>
    <scope>NUCLEOTIDE SEQUENCE</scope>
</reference>
<sequence>MGQHGRAMKDIHAIKTINIKLEYSVDKLLQQNEILHKESETLKRHYKELYDSIKITRNQTKVNLAFYNRTTTTTTTTYPIPSERGIGEPIVVPISTREPKRNVNQSVATPVKKTVVVESTNQKPKNKIRKQYEHVSKKCRWWFSKIILLGYKWKLKTNTVNVTPNLVEIILFIFDSGCSKYITGNLKLLSNFMEKFLGTVKFRNDQIASILGYEDMFKSWSPKSRKCSSVIRDSSTSNEMDLLFSLMFDELRNGTTLVMSNSSDVTIANTPDHCQQHNTTPSTSTTIAADTPPLNIQTTPESTSQATTVTSTKNIN</sequence>
<name>A0A699GQH1_TANCI</name>
<accession>A0A699GQH1</accession>